<dbReference type="AlphaFoldDB" id="A0A1I4USI4"/>
<comment type="subcellular location">
    <subcellularLocation>
        <location evidence="1 9">Cytoplasm</location>
    </subcellularLocation>
</comment>
<accession>A0A1I4USI4</accession>
<feature type="site" description="Important for substrate specificity" evidence="9">
    <location>
        <position position="83"/>
    </location>
</feature>
<dbReference type="SUPFAM" id="SSF52972">
    <property type="entry name" value="ITPase-like"/>
    <property type="match status" value="1"/>
</dbReference>
<evidence type="ECO:0000256" key="5">
    <source>
        <dbReference type="ARBA" id="ARBA00050213"/>
    </source>
</evidence>
<keyword evidence="4 9" id="KW-0546">Nucleotide metabolism</keyword>
<dbReference type="PANTHER" id="PTHR43213:SF10">
    <property type="entry name" value="7-METHYL-GTP PYROPHOSPHATASE"/>
    <property type="match status" value="1"/>
</dbReference>
<name>A0A1I4USI4_9GAMM</name>
<evidence type="ECO:0000313" key="10">
    <source>
        <dbReference type="EMBL" id="SFM91911.1"/>
    </source>
</evidence>
<dbReference type="NCBIfam" id="TIGR00172">
    <property type="entry name" value="maf"/>
    <property type="match status" value="1"/>
</dbReference>
<evidence type="ECO:0000256" key="8">
    <source>
        <dbReference type="ARBA" id="ARBA00068163"/>
    </source>
</evidence>
<dbReference type="EMBL" id="FOVC01000001">
    <property type="protein sequence ID" value="SFM91911.1"/>
    <property type="molecule type" value="Genomic_DNA"/>
</dbReference>
<evidence type="ECO:0000256" key="4">
    <source>
        <dbReference type="ARBA" id="ARBA00023080"/>
    </source>
</evidence>
<evidence type="ECO:0000256" key="9">
    <source>
        <dbReference type="HAMAP-Rule" id="MF_00528"/>
    </source>
</evidence>
<comment type="catalytic activity">
    <reaction evidence="5 9">
        <text>N(7)-methyl-GTP + H2O = N(7)-methyl-GMP + diphosphate + H(+)</text>
        <dbReference type="Rhea" id="RHEA:58744"/>
        <dbReference type="ChEBI" id="CHEBI:15377"/>
        <dbReference type="ChEBI" id="CHEBI:15378"/>
        <dbReference type="ChEBI" id="CHEBI:33019"/>
        <dbReference type="ChEBI" id="CHEBI:58285"/>
        <dbReference type="ChEBI" id="CHEBI:87133"/>
    </reaction>
</comment>
<dbReference type="CDD" id="cd00555">
    <property type="entry name" value="Maf"/>
    <property type="match status" value="1"/>
</dbReference>
<feature type="site" description="Important for substrate specificity" evidence="9">
    <location>
        <position position="25"/>
    </location>
</feature>
<dbReference type="InterPro" id="IPR029001">
    <property type="entry name" value="ITPase-like_fam"/>
</dbReference>
<evidence type="ECO:0000256" key="2">
    <source>
        <dbReference type="ARBA" id="ARBA00022490"/>
    </source>
</evidence>
<protein>
    <recommendedName>
        <fullName evidence="8 9">7-methyl-GTP pyrophosphatase</fullName>
        <shortName evidence="9">m(7)GTP pyrophosphatase</shortName>
        <ecNumber evidence="9">3.6.1.-</ecNumber>
    </recommendedName>
</protein>
<dbReference type="STRING" id="1367852.SAMN05216516_101315"/>
<dbReference type="GO" id="GO:0047429">
    <property type="term" value="F:nucleoside triphosphate diphosphatase activity"/>
    <property type="evidence" value="ECO:0007669"/>
    <property type="project" value="InterPro"/>
</dbReference>
<dbReference type="Gene3D" id="3.90.950.10">
    <property type="match status" value="1"/>
</dbReference>
<keyword evidence="2 9" id="KW-0963">Cytoplasm</keyword>
<dbReference type="PANTHER" id="PTHR43213">
    <property type="entry name" value="BIFUNCTIONAL DTTP/UTP PYROPHOSPHATASE/METHYLTRANSFERASE PROTEIN-RELATED"/>
    <property type="match status" value="1"/>
</dbReference>
<evidence type="ECO:0000313" key="11">
    <source>
        <dbReference type="Proteomes" id="UP000242222"/>
    </source>
</evidence>
<comment type="similarity">
    <text evidence="7 9">Belongs to the Maf family. YceF subfamily.</text>
</comment>
<dbReference type="FunFam" id="3.90.950.10:FF:000005">
    <property type="entry name" value="7-methyl-GTP pyrophosphatase"/>
    <property type="match status" value="1"/>
</dbReference>
<sequence length="209" mass="23183">MRVLLTPHVVKKIMPQLVLASTSPYRKLLLETLRLPFITAAPEVDENPQPGEQAQALVQRLATAKAVALAERYPQDLIIGSDQVCVLDGQITGKPHTPQAACQQLALASGNRVTFYTGLALFDSREKQLQLCCEPFYVYFRTLSESEIVRYIEREQPLNCAGSFKSEGLGITLFERLEGRDPNALIGLPLIALCEMLRKAGCDPLMQIQ</sequence>
<comment type="cofactor">
    <cofactor evidence="9">
        <name>a divalent metal cation</name>
        <dbReference type="ChEBI" id="CHEBI:60240"/>
    </cofactor>
</comment>
<evidence type="ECO:0000256" key="7">
    <source>
        <dbReference type="ARBA" id="ARBA00060749"/>
    </source>
</evidence>
<organism evidence="10 11">
    <name type="scientific">Izhakiella capsodis</name>
    <dbReference type="NCBI Taxonomy" id="1367852"/>
    <lineage>
        <taxon>Bacteria</taxon>
        <taxon>Pseudomonadati</taxon>
        <taxon>Pseudomonadota</taxon>
        <taxon>Gammaproteobacteria</taxon>
        <taxon>Enterobacterales</taxon>
        <taxon>Erwiniaceae</taxon>
        <taxon>Izhakiella</taxon>
    </lineage>
</organism>
<reference evidence="11" key="1">
    <citation type="submission" date="2016-10" db="EMBL/GenBank/DDBJ databases">
        <authorList>
            <person name="Varghese N."/>
            <person name="Submissions S."/>
        </authorList>
    </citation>
    <scope>NUCLEOTIDE SEQUENCE [LARGE SCALE GENOMIC DNA]</scope>
    <source>
        <strain evidence="11">N6PO6</strain>
    </source>
</reference>
<keyword evidence="3 9" id="KW-0378">Hydrolase</keyword>
<keyword evidence="11" id="KW-1185">Reference proteome</keyword>
<evidence type="ECO:0000256" key="3">
    <source>
        <dbReference type="ARBA" id="ARBA00022801"/>
    </source>
</evidence>
<dbReference type="EC" id="3.6.1.-" evidence="9"/>
<gene>
    <name evidence="10" type="ORF">SAMN05216516_101315</name>
</gene>
<dbReference type="HAMAP" id="MF_00528">
    <property type="entry name" value="Maf"/>
    <property type="match status" value="1"/>
</dbReference>
<dbReference type="Proteomes" id="UP000242222">
    <property type="component" value="Unassembled WGS sequence"/>
</dbReference>
<proteinExistence type="inferred from homology"/>
<evidence type="ECO:0000256" key="1">
    <source>
        <dbReference type="ARBA" id="ARBA00004496"/>
    </source>
</evidence>
<dbReference type="PIRSF" id="PIRSF006305">
    <property type="entry name" value="Maf"/>
    <property type="match status" value="1"/>
</dbReference>
<feature type="site" description="Important for substrate specificity" evidence="9">
    <location>
        <position position="167"/>
    </location>
</feature>
<dbReference type="InterPro" id="IPR003697">
    <property type="entry name" value="Maf-like"/>
</dbReference>
<comment type="caution">
    <text evidence="9">Lacks conserved residue(s) required for the propagation of feature annotation.</text>
</comment>
<dbReference type="GO" id="GO:0009117">
    <property type="term" value="P:nucleotide metabolic process"/>
    <property type="evidence" value="ECO:0007669"/>
    <property type="project" value="UniProtKB-KW"/>
</dbReference>
<evidence type="ECO:0000256" key="6">
    <source>
        <dbReference type="ARBA" id="ARBA00053369"/>
    </source>
</evidence>
<dbReference type="GO" id="GO:0005737">
    <property type="term" value="C:cytoplasm"/>
    <property type="evidence" value="ECO:0007669"/>
    <property type="project" value="UniProtKB-SubCell"/>
</dbReference>
<dbReference type="Pfam" id="PF02545">
    <property type="entry name" value="Maf"/>
    <property type="match status" value="1"/>
</dbReference>
<comment type="function">
    <text evidence="6 9">Nucleoside triphosphate pyrophosphatase that hydrolyzes 7-methyl-GTP (m(7)GTP). May have a dual role in cell division arrest and in preventing the incorporation of modified nucleotides into cellular nucleic acids.</text>
</comment>
<feature type="active site" description="Proton acceptor" evidence="9">
    <location>
        <position position="82"/>
    </location>
</feature>